<protein>
    <submittedName>
        <fullName evidence="1">Uncharacterized protein</fullName>
    </submittedName>
</protein>
<name>A0A8J6APU2_9EUKA</name>
<organism evidence="1 2">
    <name type="scientific">Carpediemonas membranifera</name>
    <dbReference type="NCBI Taxonomy" id="201153"/>
    <lineage>
        <taxon>Eukaryota</taxon>
        <taxon>Metamonada</taxon>
        <taxon>Carpediemonas-like organisms</taxon>
        <taxon>Carpediemonas</taxon>
    </lineage>
</organism>
<reference evidence="1" key="1">
    <citation type="submission" date="2021-05" db="EMBL/GenBank/DDBJ databases">
        <title>A free-living protist that lacks canonical eukaryotic 1 DNA replication and segregation systems.</title>
        <authorList>
            <person name="Salas-Leiva D.E."/>
            <person name="Tromer E.C."/>
            <person name="Curtis B.A."/>
            <person name="Jerlstrom-Hultqvist J."/>
            <person name="Kolisko M."/>
            <person name="Yi Z."/>
            <person name="Salas-Leiva J.S."/>
            <person name="Gallot-Lavallee L."/>
            <person name="Kops G.J.P.L."/>
            <person name="Archibald J.M."/>
            <person name="Simpson A.G.B."/>
            <person name="Roger A.J."/>
        </authorList>
    </citation>
    <scope>NUCLEOTIDE SEQUENCE</scope>
    <source>
        <strain evidence="1">BICM</strain>
    </source>
</reference>
<accession>A0A8J6APU2</accession>
<keyword evidence="2" id="KW-1185">Reference proteome</keyword>
<evidence type="ECO:0000313" key="2">
    <source>
        <dbReference type="Proteomes" id="UP000717585"/>
    </source>
</evidence>
<dbReference type="EMBL" id="JAHDYR010000067">
    <property type="protein sequence ID" value="KAG9389983.1"/>
    <property type="molecule type" value="Genomic_DNA"/>
</dbReference>
<dbReference type="Proteomes" id="UP000717585">
    <property type="component" value="Unassembled WGS sequence"/>
</dbReference>
<sequence>MVNEDIISLGKLKETMLAPDDSGMSLSFFISFHFIFHGPIYTDDSFRAYDALSSTKSRITWLQDHGIVSDDPLFFVCVRLISIRTINVVFGFPLKRTLSQHVHDYGVAKLRAICDATNRNYLCEGRL</sequence>
<dbReference type="AlphaFoldDB" id="A0A8J6APU2"/>
<gene>
    <name evidence="1" type="ORF">J8273_8672</name>
</gene>
<evidence type="ECO:0000313" key="1">
    <source>
        <dbReference type="EMBL" id="KAG9389983.1"/>
    </source>
</evidence>
<proteinExistence type="predicted"/>
<comment type="caution">
    <text evidence="1">The sequence shown here is derived from an EMBL/GenBank/DDBJ whole genome shotgun (WGS) entry which is preliminary data.</text>
</comment>